<dbReference type="AlphaFoldDB" id="A0AA94H0S7"/>
<protein>
    <submittedName>
        <fullName evidence="2">Uncharacterized protein</fullName>
    </submittedName>
</protein>
<organism evidence="2 4">
    <name type="scientific">Kosakonia oryzae</name>
    <dbReference type="NCBI Taxonomy" id="497725"/>
    <lineage>
        <taxon>Bacteria</taxon>
        <taxon>Pseudomonadati</taxon>
        <taxon>Pseudomonadota</taxon>
        <taxon>Gammaproteobacteria</taxon>
        <taxon>Enterobacterales</taxon>
        <taxon>Enterobacteriaceae</taxon>
        <taxon>Kosakonia</taxon>
    </lineage>
</organism>
<dbReference type="Proteomes" id="UP000078227">
    <property type="component" value="Chromosome"/>
</dbReference>
<evidence type="ECO:0000313" key="2">
    <source>
        <dbReference type="EMBL" id="SFB78448.1"/>
    </source>
</evidence>
<proteinExistence type="predicted"/>
<gene>
    <name evidence="1" type="ORF">AWR26_16890</name>
    <name evidence="2" type="ORF">SAMN05216286_0855</name>
</gene>
<evidence type="ECO:0000313" key="1">
    <source>
        <dbReference type="EMBL" id="ANI83756.1"/>
    </source>
</evidence>
<sequence>MSSNDFNTVKESLQAFLTDKNTKTKLSHILDKGTNDWEKWLQIEFEYYLEHILKYKARREVRATADQRHQTGRQHMFVDLIFRKQRTRLDKFIYLEFKLGKRPTALINNMWKDLLKNDEIVSSHFKKTGQKRRSVWSIGFYRDFSPLSVKRADEALDQHYSPFYSIHHEPVWFCKCRGKNHDETCHKVGMVIIGCSA</sequence>
<dbReference type="EMBL" id="FOKO01000001">
    <property type="protein sequence ID" value="SFB78448.1"/>
    <property type="molecule type" value="Genomic_DNA"/>
</dbReference>
<name>A0AA94H0S7_9ENTR</name>
<dbReference type="Proteomes" id="UP000182314">
    <property type="component" value="Unassembled WGS sequence"/>
</dbReference>
<dbReference type="RefSeq" id="WP_043954112.1">
    <property type="nucleotide sequence ID" value="NZ_CP014007.2"/>
</dbReference>
<dbReference type="EMBL" id="CP014007">
    <property type="protein sequence ID" value="ANI83756.1"/>
    <property type="molecule type" value="Genomic_DNA"/>
</dbReference>
<keyword evidence="3" id="KW-1185">Reference proteome</keyword>
<dbReference type="KEGG" id="kor:AWR26_16890"/>
<accession>A0AA94H0S7</accession>
<reference evidence="1 3" key="2">
    <citation type="submission" date="2021-03" db="EMBL/GenBank/DDBJ databases">
        <authorList>
            <person name="Li Y."/>
            <person name="Li S."/>
            <person name="Chen M."/>
            <person name="Peng G."/>
            <person name="Tan Z."/>
            <person name="An Q."/>
        </authorList>
    </citation>
    <scope>NUCLEOTIDE SEQUENCE [LARGE SCALE GENOMIC DNA]</scope>
    <source>
        <strain evidence="1 3">Ola 51</strain>
    </source>
</reference>
<evidence type="ECO:0000313" key="3">
    <source>
        <dbReference type="Proteomes" id="UP000078227"/>
    </source>
</evidence>
<reference evidence="2 4" key="1">
    <citation type="submission" date="2016-10" db="EMBL/GenBank/DDBJ databases">
        <authorList>
            <person name="Varghese N."/>
            <person name="Submissions S."/>
        </authorList>
    </citation>
    <scope>NUCLEOTIDE SEQUENCE [LARGE SCALE GENOMIC DNA]</scope>
    <source>
        <strain evidence="2 4">CGMCC 1.7012</strain>
    </source>
</reference>
<evidence type="ECO:0000313" key="4">
    <source>
        <dbReference type="Proteomes" id="UP000182314"/>
    </source>
</evidence>